<name>A0A4S2N264_9PEZI</name>
<dbReference type="GO" id="GO:0005666">
    <property type="term" value="C:RNA polymerase III complex"/>
    <property type="evidence" value="ECO:0007669"/>
    <property type="project" value="UniProtKB-UniRule"/>
</dbReference>
<evidence type="ECO:0000256" key="5">
    <source>
        <dbReference type="ARBA" id="ARBA00023163"/>
    </source>
</evidence>
<dbReference type="Gene3D" id="1.10.10.10">
    <property type="entry name" value="Winged helix-like DNA-binding domain superfamily/Winged helix DNA-binding domain"/>
    <property type="match status" value="2"/>
</dbReference>
<dbReference type="InterPro" id="IPR013197">
    <property type="entry name" value="RNA_pol_III_RPC82-rel_HTH"/>
</dbReference>
<organism evidence="13 14">
    <name type="scientific">Ascodesmis nigricans</name>
    <dbReference type="NCBI Taxonomy" id="341454"/>
    <lineage>
        <taxon>Eukaryota</taxon>
        <taxon>Fungi</taxon>
        <taxon>Dikarya</taxon>
        <taxon>Ascomycota</taxon>
        <taxon>Pezizomycotina</taxon>
        <taxon>Pezizomycetes</taxon>
        <taxon>Pezizales</taxon>
        <taxon>Ascodesmidaceae</taxon>
        <taxon>Ascodesmis</taxon>
    </lineage>
</organism>
<dbReference type="Pfam" id="PF22536">
    <property type="entry name" value="WHD_POLR3C"/>
    <property type="match status" value="1"/>
</dbReference>
<reference evidence="13 14" key="1">
    <citation type="submission" date="2019-04" db="EMBL/GenBank/DDBJ databases">
        <title>Comparative genomics and transcriptomics to analyze fruiting body development in filamentous ascomycetes.</title>
        <authorList>
            <consortium name="DOE Joint Genome Institute"/>
            <person name="Lutkenhaus R."/>
            <person name="Traeger S."/>
            <person name="Breuer J."/>
            <person name="Kuo A."/>
            <person name="Lipzen A."/>
            <person name="Pangilinan J."/>
            <person name="Dilworth D."/>
            <person name="Sandor L."/>
            <person name="Poggeler S."/>
            <person name="Barry K."/>
            <person name="Grigoriev I.V."/>
            <person name="Nowrousian M."/>
        </authorList>
    </citation>
    <scope>NUCLEOTIDE SEQUENCE [LARGE SCALE GENOMIC DNA]</scope>
    <source>
        <strain evidence="13 14">CBS 389.68</strain>
    </source>
</reference>
<protein>
    <recommendedName>
        <fullName evidence="8">DNA-directed RNA polymerase III subunit RPC3</fullName>
        <shortName evidence="8">RNA polymerase III subunit C3</shortName>
    </recommendedName>
</protein>
<evidence type="ECO:0000313" key="13">
    <source>
        <dbReference type="EMBL" id="TGZ83086.1"/>
    </source>
</evidence>
<comment type="subcellular location">
    <subcellularLocation>
        <location evidence="1 8">Nucleus</location>
    </subcellularLocation>
</comment>
<evidence type="ECO:0000259" key="10">
    <source>
        <dbReference type="Pfam" id="PF05645"/>
    </source>
</evidence>
<evidence type="ECO:0000256" key="6">
    <source>
        <dbReference type="ARBA" id="ARBA00023242"/>
    </source>
</evidence>
<dbReference type="GO" id="GO:0003697">
    <property type="term" value="F:single-stranded DNA binding"/>
    <property type="evidence" value="ECO:0007669"/>
    <property type="project" value="UniProtKB-UniRule"/>
</dbReference>
<evidence type="ECO:0000256" key="4">
    <source>
        <dbReference type="ARBA" id="ARBA00022478"/>
    </source>
</evidence>
<dbReference type="AlphaFoldDB" id="A0A4S2N264"/>
<feature type="region of interest" description="Disordered" evidence="9">
    <location>
        <begin position="230"/>
        <end position="257"/>
    </location>
</feature>
<dbReference type="Pfam" id="PF08221">
    <property type="entry name" value="HTH_9"/>
    <property type="match status" value="1"/>
</dbReference>
<evidence type="ECO:0000256" key="7">
    <source>
        <dbReference type="ARBA" id="ARBA00025127"/>
    </source>
</evidence>
<keyword evidence="6 8" id="KW-0539">Nucleus</keyword>
<proteinExistence type="inferred from homology"/>
<feature type="domain" description="DNA-directed RNA polymerase III subunit RPC3 winged-helix" evidence="12">
    <location>
        <begin position="503"/>
        <end position="579"/>
    </location>
</feature>
<dbReference type="GO" id="GO:0006351">
    <property type="term" value="P:DNA-templated transcription"/>
    <property type="evidence" value="ECO:0007669"/>
    <property type="project" value="InterPro"/>
</dbReference>
<dbReference type="PANTHER" id="PTHR12949">
    <property type="entry name" value="RNA POLYMERASE III DNA DIRECTED -RELATED"/>
    <property type="match status" value="1"/>
</dbReference>
<evidence type="ECO:0000313" key="14">
    <source>
        <dbReference type="Proteomes" id="UP000298138"/>
    </source>
</evidence>
<evidence type="ECO:0000256" key="3">
    <source>
        <dbReference type="ARBA" id="ARBA00011206"/>
    </source>
</evidence>
<dbReference type="STRING" id="341454.A0A4S2N264"/>
<accession>A0A4S2N264</accession>
<comment type="similarity">
    <text evidence="2 8">Belongs to the RNA polymerase beta chain family.</text>
</comment>
<comment type="function">
    <text evidence="7 8">DNA-dependent RNA polymerase catalyzes the transcription of DNA into RNA using the four ribonucleoside triphosphates as substrates. Specific core component of RNA polymerase III which synthesizes small RNAs, such as 5S rRNA and tRNAs.</text>
</comment>
<evidence type="ECO:0000256" key="9">
    <source>
        <dbReference type="SAM" id="MobiDB-lite"/>
    </source>
</evidence>
<keyword evidence="4 8" id="KW-0240">DNA-directed RNA polymerase</keyword>
<dbReference type="Proteomes" id="UP000298138">
    <property type="component" value="Unassembled WGS sequence"/>
</dbReference>
<evidence type="ECO:0000259" key="12">
    <source>
        <dbReference type="Pfam" id="PF22536"/>
    </source>
</evidence>
<dbReference type="FunCoup" id="A0A4S2N264">
    <property type="interactions" value="438"/>
</dbReference>
<evidence type="ECO:0000259" key="11">
    <source>
        <dbReference type="Pfam" id="PF08221"/>
    </source>
</evidence>
<dbReference type="InParanoid" id="A0A4S2N264"/>
<feature type="region of interest" description="Disordered" evidence="9">
    <location>
        <begin position="353"/>
        <end position="455"/>
    </location>
</feature>
<evidence type="ECO:0000256" key="8">
    <source>
        <dbReference type="RuleBase" id="RU367076"/>
    </source>
</evidence>
<dbReference type="OrthoDB" id="272392at2759"/>
<dbReference type="PANTHER" id="PTHR12949:SF0">
    <property type="entry name" value="DNA-DIRECTED RNA POLYMERASE III SUBUNIT RPC3"/>
    <property type="match status" value="1"/>
</dbReference>
<gene>
    <name evidence="13" type="ORF">EX30DRAFT_317054</name>
</gene>
<dbReference type="Pfam" id="PF05645">
    <property type="entry name" value="RNA_pol_Rpc82"/>
    <property type="match status" value="1"/>
</dbReference>
<feature type="compositionally biased region" description="Basic residues" evidence="9">
    <location>
        <begin position="239"/>
        <end position="255"/>
    </location>
</feature>
<dbReference type="InterPro" id="IPR036388">
    <property type="entry name" value="WH-like_DNA-bd_sf"/>
</dbReference>
<feature type="compositionally biased region" description="Acidic residues" evidence="9">
    <location>
        <begin position="435"/>
        <end position="448"/>
    </location>
</feature>
<comment type="subunit">
    <text evidence="3 8">Component of the RNA polymerase III (Pol III) complex consisting of 17 subunits.</text>
</comment>
<dbReference type="InterPro" id="IPR055207">
    <property type="entry name" value="POLR3C_WHD"/>
</dbReference>
<keyword evidence="5 8" id="KW-0804">Transcription</keyword>
<dbReference type="InterPro" id="IPR039748">
    <property type="entry name" value="RPC3"/>
</dbReference>
<feature type="compositionally biased region" description="Basic residues" evidence="9">
    <location>
        <begin position="389"/>
        <end position="412"/>
    </location>
</feature>
<evidence type="ECO:0000256" key="1">
    <source>
        <dbReference type="ARBA" id="ARBA00004123"/>
    </source>
</evidence>
<feature type="domain" description="RNA polymerase III subunit RPC82-related helix-turn-helix" evidence="11">
    <location>
        <begin position="10"/>
        <end position="70"/>
    </location>
</feature>
<feature type="domain" description="RNA polymerase III Rpc82 C -terminal" evidence="10">
    <location>
        <begin position="170"/>
        <end position="496"/>
    </location>
</feature>
<sequence>MALPSASTVELCTLIVSEIYGEVSSKVAAALLERGRLTLSSLCRHTRLPEKTVKQTLVVLIQQHLITHFTHLEGGREDTWYDCNWIACYELLHAGRIIRCMEERFGNDGATIISNLLQLGHARVGDFLAAYGISTSKGRKTKAAPKESEPKIEADAPISSVETLKAVMGEMLKGRFLVEVKDYDMHPPVDVENRVRAEITKRLRGQFTSELKLTKEVNIQLEKRLAEMKAGDSAEHAGMKRKATTAGGRAKKRKKSAYDEDEEEIEYEIDEDLIVRVNHAKFLLVFRNAELISLAEKRISKVTGQVYAEFLKLMESKVHQCHPRIGPEDQDDPKKRIKFTTNDVVRNFPKDIDLTDSVVDPPKDPVKKRKKRARSLSSLDSDSDDGRRSKGSKHSKTSSRASKKSNGKKSRRGSRDLDDSGSESDASVSSRDRSESEEESDDSDDDMDPEVRKRKKRAGLLKKHLELLAADTYHFVKFEGKRGNGEWSIDYEELGKKLRGLEIEKIVEERYTSVGTRLLRILKDKGKLEEKQLATISLTAQNTVRALVAGMHEAGILLLQEVPKSLPPQVSRTYFLWYVDESRANSLVLSDVYKAMARNMQRTNVERQKRKLLIEKSERTDVQENLEEYLTKSEKEELAIWRTREDKLLVQLMRLDRVVMILRDF</sequence>
<keyword evidence="14" id="KW-1185">Reference proteome</keyword>
<dbReference type="EMBL" id="ML220114">
    <property type="protein sequence ID" value="TGZ83086.1"/>
    <property type="molecule type" value="Genomic_DNA"/>
</dbReference>
<dbReference type="InterPro" id="IPR008806">
    <property type="entry name" value="RNA_pol_III_Rpc82_C"/>
</dbReference>
<evidence type="ECO:0000256" key="2">
    <source>
        <dbReference type="ARBA" id="ARBA00006835"/>
    </source>
</evidence>